<feature type="non-terminal residue" evidence="1">
    <location>
        <position position="1"/>
    </location>
</feature>
<evidence type="ECO:0000313" key="1">
    <source>
        <dbReference type="EMBL" id="GAJ19810.1"/>
    </source>
</evidence>
<comment type="caution">
    <text evidence="1">The sequence shown here is derived from an EMBL/GenBank/DDBJ whole genome shotgun (WGS) entry which is preliminary data.</text>
</comment>
<organism evidence="1">
    <name type="scientific">marine sediment metagenome</name>
    <dbReference type="NCBI Taxonomy" id="412755"/>
    <lineage>
        <taxon>unclassified sequences</taxon>
        <taxon>metagenomes</taxon>
        <taxon>ecological metagenomes</taxon>
    </lineage>
</organism>
<gene>
    <name evidence="1" type="ORF">S12H4_56875</name>
</gene>
<sequence>VERVMKQPISFNLTCSNCGRNIEIAIIGIEKPNR</sequence>
<protein>
    <submittedName>
        <fullName evidence="1">Uncharacterized protein</fullName>
    </submittedName>
</protein>
<proteinExistence type="predicted"/>
<reference evidence="1" key="1">
    <citation type="journal article" date="2014" name="Front. Microbiol.">
        <title>High frequency of phylogenetically diverse reductive dehalogenase-homologous genes in deep subseafloor sedimentary metagenomes.</title>
        <authorList>
            <person name="Kawai M."/>
            <person name="Futagami T."/>
            <person name="Toyoda A."/>
            <person name="Takaki Y."/>
            <person name="Nishi S."/>
            <person name="Hori S."/>
            <person name="Arai W."/>
            <person name="Tsubouchi T."/>
            <person name="Morono Y."/>
            <person name="Uchiyama I."/>
            <person name="Ito T."/>
            <person name="Fujiyama A."/>
            <person name="Inagaki F."/>
            <person name="Takami H."/>
        </authorList>
    </citation>
    <scope>NUCLEOTIDE SEQUENCE</scope>
    <source>
        <strain evidence="1">Expedition CK06-06</strain>
    </source>
</reference>
<name>X1W094_9ZZZZ</name>
<dbReference type="EMBL" id="BARW01036689">
    <property type="protein sequence ID" value="GAJ19810.1"/>
    <property type="molecule type" value="Genomic_DNA"/>
</dbReference>
<accession>X1W094</accession>
<dbReference type="AlphaFoldDB" id="X1W094"/>